<protein>
    <submittedName>
        <fullName evidence="1">Uncharacterized protein</fullName>
    </submittedName>
</protein>
<reference evidence="1" key="1">
    <citation type="submission" date="2021-02" db="EMBL/GenBank/DDBJ databases">
        <authorList>
            <person name="Cremers G."/>
            <person name="Picone N."/>
        </authorList>
    </citation>
    <scope>NUCLEOTIDE SEQUENCE</scope>
    <source>
        <strain evidence="1">PQ17</strain>
    </source>
</reference>
<sequence length="135" mass="14252">MNEPLDLCKRNLKRKSVDPIRVRSLSSLAYAKAIPIAQGRPFFAAGAGVIEVDLAYTSVSGAVNHTRRHGISSREGAACAVGLEKIGSLRTPVGARGGSGPPAPAILSLSPCPQAIRRSMCGRFCGWVRKRLKAA</sequence>
<name>A0A8J2BJA2_9BACT</name>
<gene>
    <name evidence="1" type="ORF">MPNT_20176</name>
</gene>
<comment type="caution">
    <text evidence="1">The sequence shown here is derived from an EMBL/GenBank/DDBJ whole genome shotgun (WGS) entry which is preliminary data.</text>
</comment>
<dbReference type="Proteomes" id="UP000663859">
    <property type="component" value="Unassembled WGS sequence"/>
</dbReference>
<evidence type="ECO:0000313" key="1">
    <source>
        <dbReference type="EMBL" id="CAF0696283.1"/>
    </source>
</evidence>
<organism evidence="1 2">
    <name type="scientific">Candidatus Methylacidithermus pantelleriae</name>
    <dbReference type="NCBI Taxonomy" id="2744239"/>
    <lineage>
        <taxon>Bacteria</taxon>
        <taxon>Pseudomonadati</taxon>
        <taxon>Verrucomicrobiota</taxon>
        <taxon>Methylacidiphilae</taxon>
        <taxon>Methylacidiphilales</taxon>
        <taxon>Methylacidiphilaceae</taxon>
        <taxon>Candidatus Methylacidithermus</taxon>
    </lineage>
</organism>
<dbReference type="AlphaFoldDB" id="A0A8J2BJA2"/>
<keyword evidence="2" id="KW-1185">Reference proteome</keyword>
<accession>A0A8J2BJA2</accession>
<evidence type="ECO:0000313" key="2">
    <source>
        <dbReference type="Proteomes" id="UP000663859"/>
    </source>
</evidence>
<dbReference type="EMBL" id="CAJNOB010000012">
    <property type="protein sequence ID" value="CAF0696283.1"/>
    <property type="molecule type" value="Genomic_DNA"/>
</dbReference>
<proteinExistence type="predicted"/>